<name>A0ABR0F394_ZASCE</name>
<evidence type="ECO:0000313" key="3">
    <source>
        <dbReference type="EMBL" id="KAK4507880.1"/>
    </source>
</evidence>
<comment type="caution">
    <text evidence="3">The sequence shown here is derived from an EMBL/GenBank/DDBJ whole genome shotgun (WGS) entry which is preliminary data.</text>
</comment>
<evidence type="ECO:0000313" key="4">
    <source>
        <dbReference type="Proteomes" id="UP001305779"/>
    </source>
</evidence>
<keyword evidence="4" id="KW-1185">Reference proteome</keyword>
<protein>
    <submittedName>
        <fullName evidence="3">Uncharacterized protein</fullName>
    </submittedName>
</protein>
<dbReference type="Proteomes" id="UP001305779">
    <property type="component" value="Unassembled WGS sequence"/>
</dbReference>
<proteinExistence type="predicted"/>
<keyword evidence="2" id="KW-1133">Transmembrane helix</keyword>
<feature type="transmembrane region" description="Helical" evidence="2">
    <location>
        <begin position="63"/>
        <end position="83"/>
    </location>
</feature>
<evidence type="ECO:0000256" key="2">
    <source>
        <dbReference type="SAM" id="Phobius"/>
    </source>
</evidence>
<dbReference type="EMBL" id="JAXOVC010000001">
    <property type="protein sequence ID" value="KAK4507880.1"/>
    <property type="molecule type" value="Genomic_DNA"/>
</dbReference>
<reference evidence="3 4" key="1">
    <citation type="journal article" date="2023" name="G3 (Bethesda)">
        <title>A chromosome-level genome assembly of Zasmidium syzygii isolated from banana leaves.</title>
        <authorList>
            <person name="van Westerhoven A.C."/>
            <person name="Mehrabi R."/>
            <person name="Talebi R."/>
            <person name="Steentjes M.B.F."/>
            <person name="Corcolon B."/>
            <person name="Chong P.A."/>
            <person name="Kema G.H.J."/>
            <person name="Seidl M.F."/>
        </authorList>
    </citation>
    <scope>NUCLEOTIDE SEQUENCE [LARGE SCALE GENOMIC DNA]</scope>
    <source>
        <strain evidence="3 4">P124</strain>
    </source>
</reference>
<organism evidence="3 4">
    <name type="scientific">Zasmidium cellare</name>
    <name type="common">Wine cellar mold</name>
    <name type="synonym">Racodium cellare</name>
    <dbReference type="NCBI Taxonomy" id="395010"/>
    <lineage>
        <taxon>Eukaryota</taxon>
        <taxon>Fungi</taxon>
        <taxon>Dikarya</taxon>
        <taxon>Ascomycota</taxon>
        <taxon>Pezizomycotina</taxon>
        <taxon>Dothideomycetes</taxon>
        <taxon>Dothideomycetidae</taxon>
        <taxon>Mycosphaerellales</taxon>
        <taxon>Mycosphaerellaceae</taxon>
        <taxon>Zasmidium</taxon>
    </lineage>
</organism>
<accession>A0ABR0F394</accession>
<sequence length="455" mass="52833">MDDIYREAYGQRLREQQAFTPGAKARTSLASGGRPLQQHGGQYPGQEMLQRGFFGRVWDSLVWSFWVSLAVILVLWVLWVLVLRPAWRWVTTLPQRPRVQAIPQQVRDARERTNEAAYDAYLRFRWNWYTDQISFWRQRLCNFLWRDLWKVVGVVFILCLVWRACRGGEPEPPSWEDSEFEAPEWVRGTLEAQQRGDNNWMTLQREKQAALDSMSQDRPIKNKKQKKVPYPGAVPSDDDEDPWHVWVSTSTSTTTQPASTETRTITVYEPRYDQPIPPGITTRWSTIIQTIHDTITERNVETETVHDPTTITIHDEGQKDPSTVTSTFTFTQTLPKIITQLVPTIIANVTPTTIYRIRKETFTSLQTVDIPGTTHTTTIYDDEPKTITVTDTTVLQPVHEEQTGLPKLPVHQRDTGLPMLGDDLEEHEHDHVRTEVKEKTFCKFCKQWHCCQLPY</sequence>
<gene>
    <name evidence="3" type="ORF">PRZ48_001615</name>
</gene>
<keyword evidence="2" id="KW-0472">Membrane</keyword>
<evidence type="ECO:0000256" key="1">
    <source>
        <dbReference type="SAM" id="MobiDB-lite"/>
    </source>
</evidence>
<keyword evidence="2" id="KW-0812">Transmembrane</keyword>
<feature type="region of interest" description="Disordered" evidence="1">
    <location>
        <begin position="211"/>
        <end position="243"/>
    </location>
</feature>